<reference evidence="10" key="1">
    <citation type="submission" date="2020-04" db="EMBL/GenBank/DDBJ databases">
        <authorList>
            <person name="Neveu A P."/>
        </authorList>
    </citation>
    <scope>NUCLEOTIDE SEQUENCE</scope>
    <source>
        <tissue evidence="10">Whole embryo</tissue>
    </source>
</reference>
<proteinExistence type="evidence at transcript level"/>
<gene>
    <name evidence="10" type="primary">LOC100178010</name>
</gene>
<keyword evidence="5 9" id="KW-1133">Transmembrane helix</keyword>
<dbReference type="AlphaFoldDB" id="A0A6F9DG32"/>
<dbReference type="GO" id="GO:0016020">
    <property type="term" value="C:membrane"/>
    <property type="evidence" value="ECO:0007669"/>
    <property type="project" value="UniProtKB-SubCell"/>
</dbReference>
<feature type="transmembrane region" description="Helical" evidence="9">
    <location>
        <begin position="62"/>
        <end position="86"/>
    </location>
</feature>
<dbReference type="EMBL" id="LR786555">
    <property type="protein sequence ID" value="CAB3262119.1"/>
    <property type="molecule type" value="mRNA"/>
</dbReference>
<evidence type="ECO:0000256" key="6">
    <source>
        <dbReference type="ARBA" id="ARBA00023136"/>
    </source>
</evidence>
<dbReference type="PANTHER" id="PTHR28681">
    <property type="entry name" value="TRANSMEMBRANE PROTEIN 196"/>
    <property type="match status" value="1"/>
</dbReference>
<protein>
    <recommendedName>
        <fullName evidence="7">Transmembrane protein 196</fullName>
    </recommendedName>
</protein>
<feature type="region of interest" description="Disordered" evidence="8">
    <location>
        <begin position="297"/>
        <end position="337"/>
    </location>
</feature>
<feature type="region of interest" description="Disordered" evidence="8">
    <location>
        <begin position="1"/>
        <end position="40"/>
    </location>
</feature>
<evidence type="ECO:0000256" key="8">
    <source>
        <dbReference type="SAM" id="MobiDB-lite"/>
    </source>
</evidence>
<dbReference type="GO" id="GO:0005737">
    <property type="term" value="C:cytoplasm"/>
    <property type="evidence" value="ECO:0007669"/>
    <property type="project" value="UniProtKB-SubCell"/>
</dbReference>
<evidence type="ECO:0000313" key="10">
    <source>
        <dbReference type="EMBL" id="CAB3262119.1"/>
    </source>
</evidence>
<feature type="compositionally biased region" description="Polar residues" evidence="8">
    <location>
        <begin position="306"/>
        <end position="315"/>
    </location>
</feature>
<accession>A0A6F9DG32</accession>
<evidence type="ECO:0000256" key="9">
    <source>
        <dbReference type="SAM" id="Phobius"/>
    </source>
</evidence>
<evidence type="ECO:0000256" key="1">
    <source>
        <dbReference type="ARBA" id="ARBA00004141"/>
    </source>
</evidence>
<keyword evidence="3" id="KW-0963">Cytoplasm</keyword>
<comment type="subcellular location">
    <subcellularLocation>
        <location evidence="2">Cytoplasm</location>
    </subcellularLocation>
    <subcellularLocation>
        <location evidence="1">Membrane</location>
        <topology evidence="1">Multi-pass membrane protein</topology>
    </subcellularLocation>
</comment>
<keyword evidence="6 9" id="KW-0472">Membrane</keyword>
<dbReference type="PANTHER" id="PTHR28681:SF1">
    <property type="entry name" value="TRANSMEMBRANE PROTEIN 196"/>
    <property type="match status" value="1"/>
</dbReference>
<name>A0A6F9DG32_9ASCI</name>
<dbReference type="InterPro" id="IPR037661">
    <property type="entry name" value="TMEM196"/>
</dbReference>
<evidence type="ECO:0000256" key="5">
    <source>
        <dbReference type="ARBA" id="ARBA00022989"/>
    </source>
</evidence>
<sequence length="337" mass="37297">MQSNLVAVSELTEKKHIRKSRKNNHRTHQSTLLQKKKKTECNRVPDETKNLEDTVCKLDTDYLLVFLGFFKLLLVVPLLILGVILISVRSAAVAPLGAAPTVLPDVPLLVDVTMVNKGAFGETPQSARNDPTETTYEIQSIGNESLAPVWTAIMLATSAASDFIAVRKRRGSTIVVYMLVSTVAFVACILCIEYDRLEILRINESPFRDKLQLHFRLYLSCVIIASTGVATGGLTIYVGTRMAALEQHRLYMEREGLEPILKKKDNMFPLTLINLARRFNCIGDIDSLVSYDYEGESTVHNESAENKTPPSTTSESGRKVPGSSDVRPASNNQVSNV</sequence>
<evidence type="ECO:0000256" key="3">
    <source>
        <dbReference type="ARBA" id="ARBA00022490"/>
    </source>
</evidence>
<feature type="transmembrane region" description="Helical" evidence="9">
    <location>
        <begin position="174"/>
        <end position="195"/>
    </location>
</feature>
<organism evidence="10">
    <name type="scientific">Phallusia mammillata</name>
    <dbReference type="NCBI Taxonomy" id="59560"/>
    <lineage>
        <taxon>Eukaryota</taxon>
        <taxon>Metazoa</taxon>
        <taxon>Chordata</taxon>
        <taxon>Tunicata</taxon>
        <taxon>Ascidiacea</taxon>
        <taxon>Phlebobranchia</taxon>
        <taxon>Ascidiidae</taxon>
        <taxon>Phallusia</taxon>
    </lineage>
</organism>
<evidence type="ECO:0000256" key="2">
    <source>
        <dbReference type="ARBA" id="ARBA00004496"/>
    </source>
</evidence>
<evidence type="ECO:0000256" key="7">
    <source>
        <dbReference type="ARBA" id="ARBA00044525"/>
    </source>
</evidence>
<feature type="transmembrane region" description="Helical" evidence="9">
    <location>
        <begin position="215"/>
        <end position="239"/>
    </location>
</feature>
<feature type="compositionally biased region" description="Basic residues" evidence="8">
    <location>
        <begin position="15"/>
        <end position="38"/>
    </location>
</feature>
<keyword evidence="4 9" id="KW-0812">Transmembrane</keyword>
<evidence type="ECO:0000256" key="4">
    <source>
        <dbReference type="ARBA" id="ARBA00022692"/>
    </source>
</evidence>